<dbReference type="EMBL" id="FRAP01000018">
    <property type="protein sequence ID" value="SHL10348.1"/>
    <property type="molecule type" value="Genomic_DNA"/>
</dbReference>
<feature type="region of interest" description="Disordered" evidence="1">
    <location>
        <begin position="1"/>
        <end position="68"/>
    </location>
</feature>
<proteinExistence type="predicted"/>
<evidence type="ECO:0000313" key="3">
    <source>
        <dbReference type="Proteomes" id="UP000184363"/>
    </source>
</evidence>
<feature type="compositionally biased region" description="Low complexity" evidence="1">
    <location>
        <begin position="36"/>
        <end position="48"/>
    </location>
</feature>
<keyword evidence="3" id="KW-1185">Reference proteome</keyword>
<accession>A0A1M6XWW9</accession>
<evidence type="ECO:0000313" key="2">
    <source>
        <dbReference type="EMBL" id="SHL10348.1"/>
    </source>
</evidence>
<protein>
    <submittedName>
        <fullName evidence="2">Uncharacterized protein</fullName>
    </submittedName>
</protein>
<dbReference type="AlphaFoldDB" id="A0A1M6XWW9"/>
<dbReference type="Proteomes" id="UP000184363">
    <property type="component" value="Unassembled WGS sequence"/>
</dbReference>
<dbReference type="STRING" id="1848.SAMN05443637_11845"/>
<organism evidence="2 3">
    <name type="scientific">Pseudonocardia thermophila</name>
    <dbReference type="NCBI Taxonomy" id="1848"/>
    <lineage>
        <taxon>Bacteria</taxon>
        <taxon>Bacillati</taxon>
        <taxon>Actinomycetota</taxon>
        <taxon>Actinomycetes</taxon>
        <taxon>Pseudonocardiales</taxon>
        <taxon>Pseudonocardiaceae</taxon>
        <taxon>Pseudonocardia</taxon>
    </lineage>
</organism>
<gene>
    <name evidence="2" type="ORF">SAMN05443637_11845</name>
</gene>
<dbReference type="RefSeq" id="WP_073459011.1">
    <property type="nucleotide sequence ID" value="NZ_FRAP01000018.1"/>
</dbReference>
<reference evidence="2 3" key="1">
    <citation type="submission" date="2016-11" db="EMBL/GenBank/DDBJ databases">
        <authorList>
            <person name="Jaros S."/>
            <person name="Januszkiewicz K."/>
            <person name="Wedrychowicz H."/>
        </authorList>
    </citation>
    <scope>NUCLEOTIDE SEQUENCE [LARGE SCALE GENOMIC DNA]</scope>
    <source>
        <strain evidence="2 3">DSM 43832</strain>
    </source>
</reference>
<name>A0A1M6XWW9_PSETH</name>
<sequence>MPHHEPTENAGTGNEETENRVVDELGMPVIDPPEGGPNADPDAPDPGDLVPPLPGPPQEVEQSGPKRD</sequence>
<evidence type="ECO:0000256" key="1">
    <source>
        <dbReference type="SAM" id="MobiDB-lite"/>
    </source>
</evidence>